<gene>
    <name evidence="2" type="ORF">B7463_g10131</name>
</gene>
<dbReference type="AlphaFoldDB" id="A0A3E2GYK0"/>
<dbReference type="SUPFAM" id="SSF69786">
    <property type="entry name" value="YggU-like"/>
    <property type="match status" value="1"/>
</dbReference>
<evidence type="ECO:0000313" key="2">
    <source>
        <dbReference type="EMBL" id="RFU26199.1"/>
    </source>
</evidence>
<dbReference type="PANTHER" id="PTHR13420:SF7">
    <property type="entry name" value="UPF0235 PROTEIN C15ORF40"/>
    <property type="match status" value="1"/>
</dbReference>
<dbReference type="InterPro" id="IPR003746">
    <property type="entry name" value="DUF167"/>
</dbReference>
<name>A0A3E2GYK0_SCYLI</name>
<dbReference type="Proteomes" id="UP000258309">
    <property type="component" value="Unassembled WGS sequence"/>
</dbReference>
<dbReference type="STRING" id="5539.A0A3E2GYK0"/>
<dbReference type="OMA" id="TIYIHCH"/>
<evidence type="ECO:0008006" key="4">
    <source>
        <dbReference type="Google" id="ProtNLM"/>
    </source>
</evidence>
<dbReference type="HAMAP" id="MF_00634">
    <property type="entry name" value="UPF0235"/>
    <property type="match status" value="1"/>
</dbReference>
<dbReference type="NCBIfam" id="TIGR00251">
    <property type="entry name" value="DUF167 family protein"/>
    <property type="match status" value="1"/>
</dbReference>
<protein>
    <recommendedName>
        <fullName evidence="4">YggU-like protein</fullName>
    </recommendedName>
</protein>
<evidence type="ECO:0000256" key="1">
    <source>
        <dbReference type="ARBA" id="ARBA00010364"/>
    </source>
</evidence>
<proteinExistence type="inferred from homology"/>
<dbReference type="PANTHER" id="PTHR13420">
    <property type="entry name" value="UPF0235 PROTEIN C15ORF40"/>
    <property type="match status" value="1"/>
</dbReference>
<dbReference type="SMART" id="SM01152">
    <property type="entry name" value="DUF167"/>
    <property type="match status" value="1"/>
</dbReference>
<dbReference type="InterPro" id="IPR036591">
    <property type="entry name" value="YggU-like_sf"/>
</dbReference>
<dbReference type="Pfam" id="PF02594">
    <property type="entry name" value="DUF167"/>
    <property type="match status" value="1"/>
</dbReference>
<organism evidence="2 3">
    <name type="scientific">Scytalidium lignicola</name>
    <name type="common">Hyphomycete</name>
    <dbReference type="NCBI Taxonomy" id="5539"/>
    <lineage>
        <taxon>Eukaryota</taxon>
        <taxon>Fungi</taxon>
        <taxon>Dikarya</taxon>
        <taxon>Ascomycota</taxon>
        <taxon>Pezizomycotina</taxon>
        <taxon>Leotiomycetes</taxon>
        <taxon>Leotiomycetes incertae sedis</taxon>
        <taxon>Scytalidium</taxon>
    </lineage>
</organism>
<comment type="caution">
    <text evidence="2">The sequence shown here is derived from an EMBL/GenBank/DDBJ whole genome shotgun (WGS) entry which is preliminary data.</text>
</comment>
<dbReference type="GO" id="GO:0005737">
    <property type="term" value="C:cytoplasm"/>
    <property type="evidence" value="ECO:0007669"/>
    <property type="project" value="TreeGrafter"/>
</dbReference>
<sequence length="118" mass="12428">MSSAPAIRYVASSTKSALGSVYLQCHVKPGASKQREGISSVTDEVIEICVSARAQEGEANKAVKAVISDVGKVPKSDVEVIRGLKSRDKTIAVARIAAGDKETSTIESIKRLLETAVD</sequence>
<accession>A0A3E2GYK0</accession>
<keyword evidence="3" id="KW-1185">Reference proteome</keyword>
<feature type="non-terminal residue" evidence="2">
    <location>
        <position position="118"/>
    </location>
</feature>
<evidence type="ECO:0000313" key="3">
    <source>
        <dbReference type="Proteomes" id="UP000258309"/>
    </source>
</evidence>
<comment type="similarity">
    <text evidence="1">Belongs to the UPF0235 family.</text>
</comment>
<dbReference type="EMBL" id="NCSJ02000277">
    <property type="protein sequence ID" value="RFU26199.1"/>
    <property type="molecule type" value="Genomic_DNA"/>
</dbReference>
<feature type="non-terminal residue" evidence="2">
    <location>
        <position position="1"/>
    </location>
</feature>
<dbReference type="OrthoDB" id="244097at2759"/>
<dbReference type="Gene3D" id="3.30.1200.10">
    <property type="entry name" value="YggU-like"/>
    <property type="match status" value="1"/>
</dbReference>
<reference evidence="2 3" key="1">
    <citation type="submission" date="2018-05" db="EMBL/GenBank/DDBJ databases">
        <title>Draft genome sequence of Scytalidium lignicola DSM 105466, a ubiquitous saprotrophic fungus.</title>
        <authorList>
            <person name="Buettner E."/>
            <person name="Gebauer A.M."/>
            <person name="Hofrichter M."/>
            <person name="Liers C."/>
            <person name="Kellner H."/>
        </authorList>
    </citation>
    <scope>NUCLEOTIDE SEQUENCE [LARGE SCALE GENOMIC DNA]</scope>
    <source>
        <strain evidence="2 3">DSM 105466</strain>
    </source>
</reference>